<evidence type="ECO:0000313" key="2">
    <source>
        <dbReference type="Proteomes" id="UP000005239"/>
    </source>
</evidence>
<accession>A0A8R1YBT3</accession>
<dbReference type="EnsemblMetazoa" id="PPA12325.1">
    <property type="protein sequence ID" value="PPA12325.1"/>
    <property type="gene ID" value="WBGene00101879"/>
</dbReference>
<dbReference type="AlphaFoldDB" id="A0A454XKW8"/>
<dbReference type="Proteomes" id="UP000005239">
    <property type="component" value="Unassembled WGS sequence"/>
</dbReference>
<name>A0A454XKW8_PRIPA</name>
<organism evidence="1 2">
    <name type="scientific">Pristionchus pacificus</name>
    <name type="common">Parasitic nematode worm</name>
    <dbReference type="NCBI Taxonomy" id="54126"/>
    <lineage>
        <taxon>Eukaryota</taxon>
        <taxon>Metazoa</taxon>
        <taxon>Ecdysozoa</taxon>
        <taxon>Nematoda</taxon>
        <taxon>Chromadorea</taxon>
        <taxon>Rhabditida</taxon>
        <taxon>Rhabditina</taxon>
        <taxon>Diplogasteromorpha</taxon>
        <taxon>Diplogasteroidea</taxon>
        <taxon>Neodiplogasteridae</taxon>
        <taxon>Pristionchus</taxon>
    </lineage>
</organism>
<reference evidence="2" key="1">
    <citation type="journal article" date="2008" name="Nat. Genet.">
        <title>The Pristionchus pacificus genome provides a unique perspective on nematode lifestyle and parasitism.</title>
        <authorList>
            <person name="Dieterich C."/>
            <person name="Clifton S.W."/>
            <person name="Schuster L.N."/>
            <person name="Chinwalla A."/>
            <person name="Delehaunty K."/>
            <person name="Dinkelacker I."/>
            <person name="Fulton L."/>
            <person name="Fulton R."/>
            <person name="Godfrey J."/>
            <person name="Minx P."/>
            <person name="Mitreva M."/>
            <person name="Roeseler W."/>
            <person name="Tian H."/>
            <person name="Witte H."/>
            <person name="Yang S.P."/>
            <person name="Wilson R.K."/>
            <person name="Sommer R.J."/>
        </authorList>
    </citation>
    <scope>NUCLEOTIDE SEQUENCE [LARGE SCALE GENOMIC DNA]</scope>
    <source>
        <strain evidence="2">PS312</strain>
    </source>
</reference>
<sequence length="189" mass="21845">MSARLLLLTLTFLVAANSLNVFSNNCWYVLDRVYENGNSRSMTPEEVDRLKDYGVQLAEYSVSLTQSLLNLGRDGWPQPPVLPCYCDKDFRNVSMLNSGMNCLLILAQVLIVFSLSEEWNYHEYVNEECFYKNDFVFDHMISRPMTKNEQAEIRLWLEESKIYGLASIVLMDEIGLGKPRLPCFCVRCE</sequence>
<evidence type="ECO:0000313" key="1">
    <source>
        <dbReference type="EnsemblMetazoa" id="PPA12325.1"/>
    </source>
</evidence>
<reference evidence="1" key="2">
    <citation type="submission" date="2022-06" db="UniProtKB">
        <authorList>
            <consortium name="EnsemblMetazoa"/>
        </authorList>
    </citation>
    <scope>IDENTIFICATION</scope>
    <source>
        <strain evidence="1">PS312</strain>
    </source>
</reference>
<accession>A0A454XKW8</accession>
<gene>
    <name evidence="1" type="primary">WBGene00101879</name>
</gene>
<keyword evidence="2" id="KW-1185">Reference proteome</keyword>
<protein>
    <submittedName>
        <fullName evidence="1">Uncharacterized protein</fullName>
    </submittedName>
</protein>
<proteinExistence type="predicted"/>